<evidence type="ECO:0000313" key="1">
    <source>
        <dbReference type="EMBL" id="JAH54519.1"/>
    </source>
</evidence>
<name>A0A0E9TLF9_ANGAN</name>
<reference evidence="1" key="1">
    <citation type="submission" date="2014-11" db="EMBL/GenBank/DDBJ databases">
        <authorList>
            <person name="Amaro Gonzalez C."/>
        </authorList>
    </citation>
    <scope>NUCLEOTIDE SEQUENCE</scope>
</reference>
<sequence>MSLKEGVLEKRMLPVPEVQA</sequence>
<dbReference type="AlphaFoldDB" id="A0A0E9TLF9"/>
<protein>
    <submittedName>
        <fullName evidence="1">Uncharacterized protein</fullName>
    </submittedName>
</protein>
<organism evidence="1">
    <name type="scientific">Anguilla anguilla</name>
    <name type="common">European freshwater eel</name>
    <name type="synonym">Muraena anguilla</name>
    <dbReference type="NCBI Taxonomy" id="7936"/>
    <lineage>
        <taxon>Eukaryota</taxon>
        <taxon>Metazoa</taxon>
        <taxon>Chordata</taxon>
        <taxon>Craniata</taxon>
        <taxon>Vertebrata</taxon>
        <taxon>Euteleostomi</taxon>
        <taxon>Actinopterygii</taxon>
        <taxon>Neopterygii</taxon>
        <taxon>Teleostei</taxon>
        <taxon>Anguilliformes</taxon>
        <taxon>Anguillidae</taxon>
        <taxon>Anguilla</taxon>
    </lineage>
</organism>
<dbReference type="EMBL" id="GBXM01054058">
    <property type="protein sequence ID" value="JAH54519.1"/>
    <property type="molecule type" value="Transcribed_RNA"/>
</dbReference>
<reference evidence="1" key="2">
    <citation type="journal article" date="2015" name="Fish Shellfish Immunol.">
        <title>Early steps in the European eel (Anguilla anguilla)-Vibrio vulnificus interaction in the gills: Role of the RtxA13 toxin.</title>
        <authorList>
            <person name="Callol A."/>
            <person name="Pajuelo D."/>
            <person name="Ebbesson L."/>
            <person name="Teles M."/>
            <person name="MacKenzie S."/>
            <person name="Amaro C."/>
        </authorList>
    </citation>
    <scope>NUCLEOTIDE SEQUENCE</scope>
</reference>
<proteinExistence type="predicted"/>
<accession>A0A0E9TLF9</accession>